<dbReference type="InterPro" id="IPR046497">
    <property type="entry name" value="DUF6590"/>
</dbReference>
<dbReference type="Proteomes" id="UP001337655">
    <property type="component" value="Unassembled WGS sequence"/>
</dbReference>
<dbReference type="Pfam" id="PF20233">
    <property type="entry name" value="DUF6590"/>
    <property type="match status" value="1"/>
</dbReference>
<keyword evidence="4" id="KW-1185">Reference proteome</keyword>
<dbReference type="EMBL" id="JAVRRT010000015">
    <property type="protein sequence ID" value="KAK5165922.1"/>
    <property type="molecule type" value="Genomic_DNA"/>
</dbReference>
<evidence type="ECO:0000259" key="2">
    <source>
        <dbReference type="Pfam" id="PF20233"/>
    </source>
</evidence>
<proteinExistence type="predicted"/>
<name>A0AAV9P0U4_9PEZI</name>
<accession>A0AAV9P0U4</accession>
<feature type="domain" description="DUF6590" evidence="2">
    <location>
        <begin position="151"/>
        <end position="221"/>
    </location>
</feature>
<dbReference type="RefSeq" id="XP_064655934.1">
    <property type="nucleotide sequence ID" value="XM_064806075.1"/>
</dbReference>
<organism evidence="3 4">
    <name type="scientific">Saxophila tyrrhenica</name>
    <dbReference type="NCBI Taxonomy" id="1690608"/>
    <lineage>
        <taxon>Eukaryota</taxon>
        <taxon>Fungi</taxon>
        <taxon>Dikarya</taxon>
        <taxon>Ascomycota</taxon>
        <taxon>Pezizomycotina</taxon>
        <taxon>Dothideomycetes</taxon>
        <taxon>Dothideomycetidae</taxon>
        <taxon>Mycosphaerellales</taxon>
        <taxon>Extremaceae</taxon>
        <taxon>Saxophila</taxon>
    </lineage>
</organism>
<feature type="region of interest" description="Disordered" evidence="1">
    <location>
        <begin position="1"/>
        <end position="88"/>
    </location>
</feature>
<sequence>MGHDGKNLIQKRQAKGSMLSVASAARPPQQFKPAGQTGSVWADSQKRAALQNSFQSGPSQGSSRNTPTSTPRAPKVPQIVVPGPSVPTSEMANVTLGSTVSYNPSEAPMPSIAPGNDVQSRAPTQVSQGTQATYRGAVRNPNCALSGKTKAHFRKGDIISTPYHQPNLVPNTDPNDVRLTHTCEGPVYSKRRMLVVLMVFEQSMYCLPLYTFSGRGLGSRPPWIRKEYVAMRNAEHDLLFPHEPFVNSGLHPHVDVVCKCPVKRETSVQLSGGIKADCCGDVFKIGRMTEDGYGLLLELWQTMSEEAESQPW</sequence>
<protein>
    <recommendedName>
        <fullName evidence="2">DUF6590 domain-containing protein</fullName>
    </recommendedName>
</protein>
<gene>
    <name evidence="3" type="ORF">LTR77_008846</name>
</gene>
<evidence type="ECO:0000256" key="1">
    <source>
        <dbReference type="SAM" id="MobiDB-lite"/>
    </source>
</evidence>
<evidence type="ECO:0000313" key="4">
    <source>
        <dbReference type="Proteomes" id="UP001337655"/>
    </source>
</evidence>
<reference evidence="3 4" key="1">
    <citation type="submission" date="2023-08" db="EMBL/GenBank/DDBJ databases">
        <title>Black Yeasts Isolated from many extreme environments.</title>
        <authorList>
            <person name="Coleine C."/>
            <person name="Stajich J.E."/>
            <person name="Selbmann L."/>
        </authorList>
    </citation>
    <scope>NUCLEOTIDE SEQUENCE [LARGE SCALE GENOMIC DNA]</scope>
    <source>
        <strain evidence="3 4">CCFEE 5935</strain>
    </source>
</reference>
<evidence type="ECO:0000313" key="3">
    <source>
        <dbReference type="EMBL" id="KAK5165922.1"/>
    </source>
</evidence>
<feature type="compositionally biased region" description="Polar residues" evidence="1">
    <location>
        <begin position="50"/>
        <end position="71"/>
    </location>
</feature>
<comment type="caution">
    <text evidence="3">The sequence shown here is derived from an EMBL/GenBank/DDBJ whole genome shotgun (WGS) entry which is preliminary data.</text>
</comment>
<dbReference type="AlphaFoldDB" id="A0AAV9P0U4"/>
<dbReference type="GeneID" id="89930178"/>